<feature type="domain" description="Nephrocystin 3-like N-terminal" evidence="4">
    <location>
        <begin position="84"/>
        <end position="210"/>
    </location>
</feature>
<feature type="non-terminal residue" evidence="5">
    <location>
        <position position="793"/>
    </location>
</feature>
<evidence type="ECO:0000256" key="1">
    <source>
        <dbReference type="ARBA" id="ARBA00022737"/>
    </source>
</evidence>
<feature type="domain" description="GTP-binding protein TrmE N-terminal" evidence="2">
    <location>
        <begin position="481"/>
        <end position="601"/>
    </location>
</feature>
<organism evidence="5 6">
    <name type="scientific">Candolleomyces eurysporus</name>
    <dbReference type="NCBI Taxonomy" id="2828524"/>
    <lineage>
        <taxon>Eukaryota</taxon>
        <taxon>Fungi</taxon>
        <taxon>Dikarya</taxon>
        <taxon>Basidiomycota</taxon>
        <taxon>Agaricomycotina</taxon>
        <taxon>Agaricomycetes</taxon>
        <taxon>Agaricomycetidae</taxon>
        <taxon>Agaricales</taxon>
        <taxon>Agaricineae</taxon>
        <taxon>Psathyrellaceae</taxon>
        <taxon>Candolleomyces</taxon>
    </lineage>
</organism>
<evidence type="ECO:0000259" key="3">
    <source>
        <dbReference type="Pfam" id="PF12631"/>
    </source>
</evidence>
<dbReference type="PANTHER" id="PTHR42714">
    <property type="entry name" value="TRNA MODIFICATION GTPASE GTPBP3"/>
    <property type="match status" value="1"/>
</dbReference>
<dbReference type="GO" id="GO:0030488">
    <property type="term" value="P:tRNA methylation"/>
    <property type="evidence" value="ECO:0007669"/>
    <property type="project" value="TreeGrafter"/>
</dbReference>
<evidence type="ECO:0000313" key="5">
    <source>
        <dbReference type="EMBL" id="KAJ2926034.1"/>
    </source>
</evidence>
<name>A0A9W8MEV1_9AGAR</name>
<dbReference type="InterPro" id="IPR025867">
    <property type="entry name" value="MnmE_helical"/>
</dbReference>
<evidence type="ECO:0008006" key="7">
    <source>
        <dbReference type="Google" id="ProtNLM"/>
    </source>
</evidence>
<proteinExistence type="predicted"/>
<gene>
    <name evidence="5" type="ORF">H1R20_g11062</name>
</gene>
<dbReference type="EMBL" id="JANBPK010001089">
    <property type="protein sequence ID" value="KAJ2926034.1"/>
    <property type="molecule type" value="Genomic_DNA"/>
</dbReference>
<dbReference type="InterPro" id="IPR056884">
    <property type="entry name" value="NPHP3-like_N"/>
</dbReference>
<dbReference type="Gene3D" id="1.20.120.430">
    <property type="entry name" value="tRNA modification GTPase MnmE domain 2"/>
    <property type="match status" value="1"/>
</dbReference>
<dbReference type="InterPro" id="IPR018948">
    <property type="entry name" value="GTP-bd_TrmE_N"/>
</dbReference>
<reference evidence="5" key="1">
    <citation type="submission" date="2022-06" db="EMBL/GenBank/DDBJ databases">
        <title>Genome Sequence of Candolleomyces eurysporus.</title>
        <authorList>
            <person name="Buettner E."/>
        </authorList>
    </citation>
    <scope>NUCLEOTIDE SEQUENCE</scope>
    <source>
        <strain evidence="5">VTCC 930004</strain>
    </source>
</reference>
<comment type="caution">
    <text evidence="5">The sequence shown here is derived from an EMBL/GenBank/DDBJ whole genome shotgun (WGS) entry which is preliminary data.</text>
</comment>
<dbReference type="Pfam" id="PF24883">
    <property type="entry name" value="NPHP3_N"/>
    <property type="match status" value="1"/>
</dbReference>
<dbReference type="PANTHER" id="PTHR42714:SF2">
    <property type="entry name" value="TRNA MODIFICATION GTPASE GTPBP3, MITOCHONDRIAL"/>
    <property type="match status" value="1"/>
</dbReference>
<dbReference type="InterPro" id="IPR027417">
    <property type="entry name" value="P-loop_NTPase"/>
</dbReference>
<dbReference type="GO" id="GO:0005739">
    <property type="term" value="C:mitochondrion"/>
    <property type="evidence" value="ECO:0007669"/>
    <property type="project" value="TreeGrafter"/>
</dbReference>
<dbReference type="SUPFAM" id="SSF103025">
    <property type="entry name" value="Folate-binding domain"/>
    <property type="match status" value="1"/>
</dbReference>
<evidence type="ECO:0000259" key="4">
    <source>
        <dbReference type="Pfam" id="PF24883"/>
    </source>
</evidence>
<protein>
    <recommendedName>
        <fullName evidence="7">NACHT domain-containing protein</fullName>
    </recommendedName>
</protein>
<dbReference type="InterPro" id="IPR027368">
    <property type="entry name" value="MnmE_dom2"/>
</dbReference>
<dbReference type="Pfam" id="PF10396">
    <property type="entry name" value="TrmE_N"/>
    <property type="match status" value="1"/>
</dbReference>
<dbReference type="Proteomes" id="UP001140091">
    <property type="component" value="Unassembled WGS sequence"/>
</dbReference>
<feature type="domain" description="MnmE helical" evidence="3">
    <location>
        <begin position="604"/>
        <end position="735"/>
    </location>
</feature>
<dbReference type="OrthoDB" id="188276at2759"/>
<evidence type="ECO:0000259" key="2">
    <source>
        <dbReference type="Pfam" id="PF10396"/>
    </source>
</evidence>
<dbReference type="Pfam" id="PF12631">
    <property type="entry name" value="MnmE_helical"/>
    <property type="match status" value="1"/>
</dbReference>
<dbReference type="AlphaFoldDB" id="A0A9W8MEV1"/>
<accession>A0A9W8MEV1</accession>
<dbReference type="CDD" id="cd14858">
    <property type="entry name" value="TrmE_N"/>
    <property type="match status" value="1"/>
</dbReference>
<dbReference type="GO" id="GO:0002098">
    <property type="term" value="P:tRNA wobble uridine modification"/>
    <property type="evidence" value="ECO:0007669"/>
    <property type="project" value="TreeGrafter"/>
</dbReference>
<keyword evidence="6" id="KW-1185">Reference proteome</keyword>
<dbReference type="Gene3D" id="3.30.1360.120">
    <property type="entry name" value="Probable tRNA modification gtpase trme, domain 1"/>
    <property type="match status" value="1"/>
</dbReference>
<evidence type="ECO:0000313" key="6">
    <source>
        <dbReference type="Proteomes" id="UP001140091"/>
    </source>
</evidence>
<dbReference type="InterPro" id="IPR027266">
    <property type="entry name" value="TrmE/GcvT-like"/>
</dbReference>
<dbReference type="GO" id="GO:0005525">
    <property type="term" value="F:GTP binding"/>
    <property type="evidence" value="ECO:0007669"/>
    <property type="project" value="InterPro"/>
</dbReference>
<keyword evidence="1" id="KW-0677">Repeat</keyword>
<sequence>MASNLKNAHDFRIDNSNFTNVTNVTNVNPSADPLSKLEARVAAGAIHDSAERCDAPKCYPETRVAVQANLYRWIVDGDGEVEQPKKIKWVTGPAGTGKTAVMGSLADRCAEDGVLGATFFFASWSASIGRRRKTAFVTTIAHQLAQHREDLKTAISAAMEKNPGVLEKKLHVQMETLVLAPLREVVRQSEGPELRGAIIVDGLDECEAEQYHDTKITGPRATATRTNAQDQLEILQVLQTASLDPDFPFRILIASRPERVFREFFDPEVNPTFAQKLDLNVEHNANADITLFLEAQFDLIRRRFNFPQSWPPPGTIQTLVENASGQFIYAATVIRLFDTCHREPPKALLDAILKAKATQKTSSNPLEQLDALYMRILESSPDPPLSVRWICAITRLGEPAFHINMLLQTDPESNEAEHLLGTLHSLIQIPPHSDQTTTRYGFYHKSLLDFLEDPGRCGKLYVEERERRVFIWDGFVRVCARKAGVGVIRISGPDALKEVWGRMAKPYSGSPSSTNGKLRGPTPWKLQRCRIVHPESGETIDDGLIVCFKGPKSFTSEDVVELHVHSGRAVISAALSALSKLPTFRPAEPGEFTRRAYLNGRLDLTQVEGLKDLIDAETEGQRKVAVRAAEGVTKQKFDQLRAGIISALAKVEALIDFGEGEEIEEGVYEDAKSKVQKVLDTIQGYLNDHRMGELLRSGIRLALFEPPNAGKSSLLNFLVQREAAIVTAIPGTTRDILELSLDIGGLPVIIADTAGLLWRVQISQFACPLHRKLYNCSSAATTQAQQRRLAGKV</sequence>
<dbReference type="SUPFAM" id="SSF52540">
    <property type="entry name" value="P-loop containing nucleoside triphosphate hydrolases"/>
    <property type="match status" value="2"/>
</dbReference>